<evidence type="ECO:0000313" key="1">
    <source>
        <dbReference type="EMBL" id="KAK1600752.1"/>
    </source>
</evidence>
<keyword evidence="2" id="KW-1185">Reference proteome</keyword>
<comment type="caution">
    <text evidence="1">The sequence shown here is derived from an EMBL/GenBank/DDBJ whole genome shotgun (WGS) entry which is preliminary data.</text>
</comment>
<protein>
    <submittedName>
        <fullName evidence="1">Uncharacterized protein</fullName>
    </submittedName>
</protein>
<dbReference type="GeneID" id="85440683"/>
<organism evidence="1 2">
    <name type="scientific">Colletotrichum navitas</name>
    <dbReference type="NCBI Taxonomy" id="681940"/>
    <lineage>
        <taxon>Eukaryota</taxon>
        <taxon>Fungi</taxon>
        <taxon>Dikarya</taxon>
        <taxon>Ascomycota</taxon>
        <taxon>Pezizomycotina</taxon>
        <taxon>Sordariomycetes</taxon>
        <taxon>Hypocreomycetidae</taxon>
        <taxon>Glomerellales</taxon>
        <taxon>Glomerellaceae</taxon>
        <taxon>Colletotrichum</taxon>
        <taxon>Colletotrichum graminicola species complex</taxon>
    </lineage>
</organism>
<accession>A0AAD8VAT2</accession>
<dbReference type="Proteomes" id="UP001230504">
    <property type="component" value="Unassembled WGS sequence"/>
</dbReference>
<dbReference type="RefSeq" id="XP_060421248.1">
    <property type="nucleotide sequence ID" value="XM_060556443.1"/>
</dbReference>
<reference evidence="1" key="1">
    <citation type="submission" date="2021-06" db="EMBL/GenBank/DDBJ databases">
        <title>Comparative genomics, transcriptomics and evolutionary studies reveal genomic signatures of adaptation to plant cell wall in hemibiotrophic fungi.</title>
        <authorList>
            <consortium name="DOE Joint Genome Institute"/>
            <person name="Baroncelli R."/>
            <person name="Diaz J.F."/>
            <person name="Benocci T."/>
            <person name="Peng M."/>
            <person name="Battaglia E."/>
            <person name="Haridas S."/>
            <person name="Andreopoulos W."/>
            <person name="Labutti K."/>
            <person name="Pangilinan J."/>
            <person name="Floch G.L."/>
            <person name="Makela M.R."/>
            <person name="Henrissat B."/>
            <person name="Grigoriev I.V."/>
            <person name="Crouch J.A."/>
            <person name="De Vries R.P."/>
            <person name="Sukno S.A."/>
            <person name="Thon M.R."/>
        </authorList>
    </citation>
    <scope>NUCLEOTIDE SEQUENCE</scope>
    <source>
        <strain evidence="1">CBS 125086</strain>
    </source>
</reference>
<dbReference type="EMBL" id="JAHLJV010000001">
    <property type="protein sequence ID" value="KAK1600752.1"/>
    <property type="molecule type" value="Genomic_DNA"/>
</dbReference>
<name>A0AAD8VAT2_9PEZI</name>
<gene>
    <name evidence="1" type="ORF">LY79DRAFT_534581</name>
</gene>
<proteinExistence type="predicted"/>
<dbReference type="AlphaFoldDB" id="A0AAD8VAT2"/>
<sequence length="57" mass="6837">MRMHYIRYYVCNAGDLENEGTLCQLFTTLDGITVNVRYRRAPEHPLFHHERAWSIQI</sequence>
<evidence type="ECO:0000313" key="2">
    <source>
        <dbReference type="Proteomes" id="UP001230504"/>
    </source>
</evidence>